<evidence type="ECO:0000256" key="11">
    <source>
        <dbReference type="ARBA" id="ARBA00023136"/>
    </source>
</evidence>
<dbReference type="RefSeq" id="WP_377586578.1">
    <property type="nucleotide sequence ID" value="NZ_JBHTKA010000016.1"/>
</dbReference>
<keyword evidence="4 14" id="KW-1134">Transmembrane beta strand</keyword>
<evidence type="ECO:0000313" key="19">
    <source>
        <dbReference type="EMBL" id="MFD1003656.1"/>
    </source>
</evidence>
<name>A0ABW3KDG3_9BACT</name>
<feature type="domain" description="TonB-dependent receptor-like beta-barrel" evidence="17">
    <location>
        <begin position="311"/>
        <end position="761"/>
    </location>
</feature>
<dbReference type="CDD" id="cd01347">
    <property type="entry name" value="ligand_gated_channel"/>
    <property type="match status" value="1"/>
</dbReference>
<gene>
    <name evidence="19" type="ORF">ACFQ21_30300</name>
</gene>
<keyword evidence="8" id="KW-0408">Iron</keyword>
<evidence type="ECO:0000256" key="16">
    <source>
        <dbReference type="SAM" id="SignalP"/>
    </source>
</evidence>
<keyword evidence="10 15" id="KW-0798">TonB box</keyword>
<dbReference type="Pfam" id="PF00593">
    <property type="entry name" value="TonB_dep_Rec_b-barrel"/>
    <property type="match status" value="1"/>
</dbReference>
<organism evidence="19 20">
    <name type="scientific">Ohtaekwangia kribbensis</name>
    <dbReference type="NCBI Taxonomy" id="688913"/>
    <lineage>
        <taxon>Bacteria</taxon>
        <taxon>Pseudomonadati</taxon>
        <taxon>Bacteroidota</taxon>
        <taxon>Cytophagia</taxon>
        <taxon>Cytophagales</taxon>
        <taxon>Fulvivirgaceae</taxon>
        <taxon>Ohtaekwangia</taxon>
    </lineage>
</organism>
<evidence type="ECO:0000256" key="13">
    <source>
        <dbReference type="ARBA" id="ARBA00023237"/>
    </source>
</evidence>
<keyword evidence="3 14" id="KW-0813">Transport</keyword>
<comment type="subcellular location">
    <subcellularLocation>
        <location evidence="1 14">Cell outer membrane</location>
        <topology evidence="1 14">Multi-pass membrane protein</topology>
    </subcellularLocation>
</comment>
<dbReference type="InterPro" id="IPR012910">
    <property type="entry name" value="Plug_dom"/>
</dbReference>
<evidence type="ECO:0000256" key="2">
    <source>
        <dbReference type="ARBA" id="ARBA00009810"/>
    </source>
</evidence>
<evidence type="ECO:0000256" key="4">
    <source>
        <dbReference type="ARBA" id="ARBA00022452"/>
    </source>
</evidence>
<dbReference type="Proteomes" id="UP001597112">
    <property type="component" value="Unassembled WGS sequence"/>
</dbReference>
<proteinExistence type="inferred from homology"/>
<evidence type="ECO:0000256" key="10">
    <source>
        <dbReference type="ARBA" id="ARBA00023077"/>
    </source>
</evidence>
<dbReference type="Gene3D" id="2.60.40.1120">
    <property type="entry name" value="Carboxypeptidase-like, regulatory domain"/>
    <property type="match status" value="1"/>
</dbReference>
<evidence type="ECO:0000256" key="12">
    <source>
        <dbReference type="ARBA" id="ARBA00023170"/>
    </source>
</evidence>
<dbReference type="Pfam" id="PF07715">
    <property type="entry name" value="Plug"/>
    <property type="match status" value="1"/>
</dbReference>
<feature type="signal peptide" evidence="16">
    <location>
        <begin position="1"/>
        <end position="24"/>
    </location>
</feature>
<keyword evidence="20" id="KW-1185">Reference proteome</keyword>
<keyword evidence="12 19" id="KW-0675">Receptor</keyword>
<feature type="chain" id="PRO_5047501847" evidence="16">
    <location>
        <begin position="25"/>
        <end position="791"/>
    </location>
</feature>
<evidence type="ECO:0000259" key="18">
    <source>
        <dbReference type="Pfam" id="PF07715"/>
    </source>
</evidence>
<protein>
    <submittedName>
        <fullName evidence="19">TonB-dependent siderophore receptor</fullName>
    </submittedName>
</protein>
<keyword evidence="13 14" id="KW-0998">Cell outer membrane</keyword>
<evidence type="ECO:0000256" key="9">
    <source>
        <dbReference type="ARBA" id="ARBA00023065"/>
    </source>
</evidence>
<dbReference type="InterPro" id="IPR039426">
    <property type="entry name" value="TonB-dep_rcpt-like"/>
</dbReference>
<evidence type="ECO:0000313" key="20">
    <source>
        <dbReference type="Proteomes" id="UP001597112"/>
    </source>
</evidence>
<accession>A0ABW3KDG3</accession>
<dbReference type="Pfam" id="PF13715">
    <property type="entry name" value="CarbopepD_reg_2"/>
    <property type="match status" value="1"/>
</dbReference>
<dbReference type="InterPro" id="IPR037066">
    <property type="entry name" value="Plug_dom_sf"/>
</dbReference>
<evidence type="ECO:0000256" key="5">
    <source>
        <dbReference type="ARBA" id="ARBA00022496"/>
    </source>
</evidence>
<evidence type="ECO:0000256" key="6">
    <source>
        <dbReference type="ARBA" id="ARBA00022692"/>
    </source>
</evidence>
<evidence type="ECO:0000256" key="1">
    <source>
        <dbReference type="ARBA" id="ARBA00004571"/>
    </source>
</evidence>
<dbReference type="InterPro" id="IPR010105">
    <property type="entry name" value="TonB_sidphr_rcpt"/>
</dbReference>
<dbReference type="InterPro" id="IPR013784">
    <property type="entry name" value="Carb-bd-like_fold"/>
</dbReference>
<keyword evidence="6 14" id="KW-0812">Transmembrane</keyword>
<dbReference type="PROSITE" id="PS52016">
    <property type="entry name" value="TONB_DEPENDENT_REC_3"/>
    <property type="match status" value="1"/>
</dbReference>
<dbReference type="EMBL" id="JBHTKA010000016">
    <property type="protein sequence ID" value="MFD1003656.1"/>
    <property type="molecule type" value="Genomic_DNA"/>
</dbReference>
<dbReference type="PANTHER" id="PTHR32552:SF68">
    <property type="entry name" value="FERRICHROME OUTER MEMBRANE TRANSPORTER_PHAGE RECEPTOR"/>
    <property type="match status" value="1"/>
</dbReference>
<dbReference type="InterPro" id="IPR000531">
    <property type="entry name" value="Beta-barrel_TonB"/>
</dbReference>
<evidence type="ECO:0000256" key="14">
    <source>
        <dbReference type="PROSITE-ProRule" id="PRU01360"/>
    </source>
</evidence>
<evidence type="ECO:0000259" key="17">
    <source>
        <dbReference type="Pfam" id="PF00593"/>
    </source>
</evidence>
<dbReference type="SUPFAM" id="SSF56935">
    <property type="entry name" value="Porins"/>
    <property type="match status" value="1"/>
</dbReference>
<dbReference type="PANTHER" id="PTHR32552">
    <property type="entry name" value="FERRICHROME IRON RECEPTOR-RELATED"/>
    <property type="match status" value="1"/>
</dbReference>
<evidence type="ECO:0000256" key="8">
    <source>
        <dbReference type="ARBA" id="ARBA00023004"/>
    </source>
</evidence>
<sequence>MIATSTGKVFIVLIFSIVSIAALAQQGTVKGFVKTSDGQPAAFVNVALKENNKGTITAEDGSFTLKNVKAGSYTLITSFVGFQPQEKQVEVTANETTVVDFSLSESSEQLAEIVVSDTRSLNEKTVEIGKAGIKPMDLPQSIIVIDKTVLENQQVGRLSDVLANTSGIYLMGTTGGVQEEIAGRGFSYGSSNTFKNGVRYNNGVMPEISGLERVEVLKGSAAILFGNVTAGGVLNLVTKKPKFQDGGEISFRTGSYDYYKPSLDIYGSVNNSSKVAYRINTSYENARSFRDEVKSDRIYFNPSFLVKAGKNTEIVIEGDYLKDNRTLDYGTGAINYEIANIPRSRFLGASWSYYEAEQKSATVTINHALNSNWSINVLGSYQGYYNDQYGTTRPNASGQFVATDGRWVRGLQRSGTDQDYYIAQVNLTGKFSTGSIKHQVLVGADNDKYTNKALAYVYENAALGNKNVYDTINIYDLSRYQQRTDIPAIRLNTITENPLTRVGVYVQDLITVVEKVKLLAGLRYSYMESGTGNNETYDDAFSPRVGLVYQPLKEMSVFASYANSFTLNTGLDVNNQRLAPSVIDQYEVGIKNEFLKGLLSANITAYRIVNSNLAQSVLPIPADAVNQSNPQELAGEVTSKGLELDIMSKPINGISVIAGYSYNDTRYTESSQYINNSRLRYNPQHTANASVYYTFADNVLKNFNLGFTTFYVGDRVAGRSTRTTVANDTYKLMEIPNYFLFDLSAGYTLQQVSLRVKVSNLLNELSYNVHDDNSVNPIAPRMFSATVSYKW</sequence>
<reference evidence="20" key="1">
    <citation type="journal article" date="2019" name="Int. J. Syst. Evol. Microbiol.">
        <title>The Global Catalogue of Microorganisms (GCM) 10K type strain sequencing project: providing services to taxonomists for standard genome sequencing and annotation.</title>
        <authorList>
            <consortium name="The Broad Institute Genomics Platform"/>
            <consortium name="The Broad Institute Genome Sequencing Center for Infectious Disease"/>
            <person name="Wu L."/>
            <person name="Ma J."/>
        </authorList>
    </citation>
    <scope>NUCLEOTIDE SEQUENCE [LARGE SCALE GENOMIC DNA]</scope>
    <source>
        <strain evidence="20">CCUG 58938</strain>
    </source>
</reference>
<keyword evidence="7 16" id="KW-0732">Signal</keyword>
<comment type="similarity">
    <text evidence="2 14 15">Belongs to the TonB-dependent receptor family.</text>
</comment>
<evidence type="ECO:0000256" key="3">
    <source>
        <dbReference type="ARBA" id="ARBA00022448"/>
    </source>
</evidence>
<feature type="domain" description="TonB-dependent receptor plug" evidence="18">
    <location>
        <begin position="135"/>
        <end position="233"/>
    </location>
</feature>
<keyword evidence="9" id="KW-0406">Ion transport</keyword>
<keyword evidence="11 14" id="KW-0472">Membrane</keyword>
<dbReference type="NCBIfam" id="TIGR01783">
    <property type="entry name" value="TonB-siderophor"/>
    <property type="match status" value="1"/>
</dbReference>
<dbReference type="SUPFAM" id="SSF49452">
    <property type="entry name" value="Starch-binding domain-like"/>
    <property type="match status" value="1"/>
</dbReference>
<evidence type="ECO:0000256" key="15">
    <source>
        <dbReference type="RuleBase" id="RU003357"/>
    </source>
</evidence>
<comment type="caution">
    <text evidence="19">The sequence shown here is derived from an EMBL/GenBank/DDBJ whole genome shotgun (WGS) entry which is preliminary data.</text>
</comment>
<dbReference type="Gene3D" id="2.40.170.20">
    <property type="entry name" value="TonB-dependent receptor, beta-barrel domain"/>
    <property type="match status" value="1"/>
</dbReference>
<keyword evidence="5" id="KW-0410">Iron transport</keyword>
<evidence type="ECO:0000256" key="7">
    <source>
        <dbReference type="ARBA" id="ARBA00022729"/>
    </source>
</evidence>
<dbReference type="InterPro" id="IPR036942">
    <property type="entry name" value="Beta-barrel_TonB_sf"/>
</dbReference>
<dbReference type="Gene3D" id="2.170.130.10">
    <property type="entry name" value="TonB-dependent receptor, plug domain"/>
    <property type="match status" value="1"/>
</dbReference>